<keyword evidence="1 2" id="KW-0597">Phosphoprotein</keyword>
<dbReference type="AlphaFoldDB" id="A0A5C5V9Q2"/>
<organism evidence="4 5">
    <name type="scientific">Blastopirellula retiformator</name>
    <dbReference type="NCBI Taxonomy" id="2527970"/>
    <lineage>
        <taxon>Bacteria</taxon>
        <taxon>Pseudomonadati</taxon>
        <taxon>Planctomycetota</taxon>
        <taxon>Planctomycetia</taxon>
        <taxon>Pirellulales</taxon>
        <taxon>Pirellulaceae</taxon>
        <taxon>Blastopirellula</taxon>
    </lineage>
</organism>
<feature type="modified residue" description="4-aspartylphosphate" evidence="2">
    <location>
        <position position="225"/>
    </location>
</feature>
<evidence type="ECO:0000313" key="5">
    <source>
        <dbReference type="Proteomes" id="UP000318878"/>
    </source>
</evidence>
<evidence type="ECO:0000313" key="4">
    <source>
        <dbReference type="EMBL" id="TWT34663.1"/>
    </source>
</evidence>
<dbReference type="SMART" id="SM00448">
    <property type="entry name" value="REC"/>
    <property type="match status" value="2"/>
</dbReference>
<evidence type="ECO:0000256" key="2">
    <source>
        <dbReference type="PROSITE-ProRule" id="PRU00169"/>
    </source>
</evidence>
<dbReference type="SUPFAM" id="SSF52172">
    <property type="entry name" value="CheY-like"/>
    <property type="match status" value="2"/>
</dbReference>
<comment type="caution">
    <text evidence="4">The sequence shown here is derived from an EMBL/GenBank/DDBJ whole genome shotgun (WGS) entry which is preliminary data.</text>
</comment>
<dbReference type="OrthoDB" id="286140at2"/>
<sequence length="297" mass="32961">MKKTILIADDHPDIVEILQRRCQRLGLNVITASSAIEVVRAASTHLPDAIMIDVNMPDGDGLSVCEMIARHERFQSIPVIVLTGESSTEIMRRCHQMCAYYIPKSPDVWMHVEPVLCELLSPEADAPTPLQPAGQHESPPDAITMLDRLFAVLGTEALDSPIVDLNANEANEKVPWVLTIEDDEDVAIALRMRLKELGILSMHAMEGTSGYRNAFMSAPSAILLDYELPEGDGAYVLRRLKETPSTAHIPVIVLTGRKEGYIRRQMLTMGANAFFTKPFHWKQIQEALENLAPELAS</sequence>
<feature type="modified residue" description="4-aspartylphosphate" evidence="2">
    <location>
        <position position="53"/>
    </location>
</feature>
<protein>
    <submittedName>
        <fullName evidence="4">Alkaline phosphatase synthesis transcriptional regulatory protein PhoP</fullName>
    </submittedName>
</protein>
<dbReference type="EMBL" id="SJPF01000002">
    <property type="protein sequence ID" value="TWT34663.1"/>
    <property type="molecule type" value="Genomic_DNA"/>
</dbReference>
<dbReference type="Pfam" id="PF00072">
    <property type="entry name" value="Response_reg"/>
    <property type="match status" value="2"/>
</dbReference>
<dbReference type="PANTHER" id="PTHR44591:SF3">
    <property type="entry name" value="RESPONSE REGULATORY DOMAIN-CONTAINING PROTEIN"/>
    <property type="match status" value="1"/>
</dbReference>
<dbReference type="InterPro" id="IPR001789">
    <property type="entry name" value="Sig_transdc_resp-reg_receiver"/>
</dbReference>
<dbReference type="RefSeq" id="WP_146431100.1">
    <property type="nucleotide sequence ID" value="NZ_SJPF01000002.1"/>
</dbReference>
<dbReference type="InterPro" id="IPR011006">
    <property type="entry name" value="CheY-like_superfamily"/>
</dbReference>
<dbReference type="Gene3D" id="3.40.50.2300">
    <property type="match status" value="2"/>
</dbReference>
<dbReference type="PANTHER" id="PTHR44591">
    <property type="entry name" value="STRESS RESPONSE REGULATOR PROTEIN 1"/>
    <property type="match status" value="1"/>
</dbReference>
<keyword evidence="5" id="KW-1185">Reference proteome</keyword>
<name>A0A5C5V9Q2_9BACT</name>
<accession>A0A5C5V9Q2</accession>
<dbReference type="GO" id="GO:0000160">
    <property type="term" value="P:phosphorelay signal transduction system"/>
    <property type="evidence" value="ECO:0007669"/>
    <property type="project" value="InterPro"/>
</dbReference>
<proteinExistence type="predicted"/>
<evidence type="ECO:0000256" key="1">
    <source>
        <dbReference type="ARBA" id="ARBA00022553"/>
    </source>
</evidence>
<gene>
    <name evidence="4" type="primary">phoP_2</name>
    <name evidence="4" type="ORF">Enr8_20760</name>
</gene>
<dbReference type="Proteomes" id="UP000318878">
    <property type="component" value="Unassembled WGS sequence"/>
</dbReference>
<dbReference type="PROSITE" id="PS50110">
    <property type="entry name" value="RESPONSE_REGULATORY"/>
    <property type="match status" value="2"/>
</dbReference>
<dbReference type="CDD" id="cd00156">
    <property type="entry name" value="REC"/>
    <property type="match status" value="1"/>
</dbReference>
<evidence type="ECO:0000259" key="3">
    <source>
        <dbReference type="PROSITE" id="PS50110"/>
    </source>
</evidence>
<feature type="domain" description="Response regulatory" evidence="3">
    <location>
        <begin position="4"/>
        <end position="119"/>
    </location>
</feature>
<feature type="domain" description="Response regulatory" evidence="3">
    <location>
        <begin position="176"/>
        <end position="292"/>
    </location>
</feature>
<reference evidence="4 5" key="1">
    <citation type="submission" date="2019-02" db="EMBL/GenBank/DDBJ databases">
        <title>Deep-cultivation of Planctomycetes and their phenomic and genomic characterization uncovers novel biology.</title>
        <authorList>
            <person name="Wiegand S."/>
            <person name="Jogler M."/>
            <person name="Boedeker C."/>
            <person name="Pinto D."/>
            <person name="Vollmers J."/>
            <person name="Rivas-Marin E."/>
            <person name="Kohn T."/>
            <person name="Peeters S.H."/>
            <person name="Heuer A."/>
            <person name="Rast P."/>
            <person name="Oberbeckmann S."/>
            <person name="Bunk B."/>
            <person name="Jeske O."/>
            <person name="Meyerdierks A."/>
            <person name="Storesund J.E."/>
            <person name="Kallscheuer N."/>
            <person name="Luecker S."/>
            <person name="Lage O.M."/>
            <person name="Pohl T."/>
            <person name="Merkel B.J."/>
            <person name="Hornburger P."/>
            <person name="Mueller R.-W."/>
            <person name="Bruemmer F."/>
            <person name="Labrenz M."/>
            <person name="Spormann A.M."/>
            <person name="Op Den Camp H."/>
            <person name="Overmann J."/>
            <person name="Amann R."/>
            <person name="Jetten M.S.M."/>
            <person name="Mascher T."/>
            <person name="Medema M.H."/>
            <person name="Devos D.P."/>
            <person name="Kaster A.-K."/>
            <person name="Ovreas L."/>
            <person name="Rohde M."/>
            <person name="Galperin M.Y."/>
            <person name="Jogler C."/>
        </authorList>
    </citation>
    <scope>NUCLEOTIDE SEQUENCE [LARGE SCALE GENOMIC DNA]</scope>
    <source>
        <strain evidence="4 5">Enr8</strain>
    </source>
</reference>
<dbReference type="InterPro" id="IPR050595">
    <property type="entry name" value="Bact_response_regulator"/>
</dbReference>